<comment type="catalytic activity">
    <reaction evidence="1">
        <text>Hydrolysis of terminal non-reducing alpha-L-rhamnose residues in alpha-L-rhamnosides.</text>
        <dbReference type="EC" id="3.2.1.40"/>
    </reaction>
</comment>
<keyword evidence="4" id="KW-0732">Signal</keyword>
<feature type="domain" description="Bacterial alpha-L-rhamnosidase N-terminal" evidence="6">
    <location>
        <begin position="218"/>
        <end position="256"/>
    </location>
</feature>
<dbReference type="RefSeq" id="WP_009133056.1">
    <property type="nucleotide sequence ID" value="NZ_CP102250.1"/>
</dbReference>
<sequence length="968" mass="107303">MKTISLKFRLPLFVAVVCCLSVPVRATAAVMAGTGAGICSEFVTGGGEKNESRPSGREGAVRPDRMRCEYLENPEAVDVPSPRLSWIVRTDSTVYGQCQSGWQVQVASSEELLRRGRADRWDSGRVGGDSMRVRYGGKPLRSRDACWWRVRVWDAGGRPSAWSAPAHWHMGLLGEADWQAQWIGAPGQDDGPLSPDGTEPPLPAPLLRKSFGVAPGRKVVSARVYVTGLGYFELYLNGEKVGRDVLAPNQTNYDKRPGLADCGIPVEDNFREYTVPYLAYDVTERLRSGENVIGAMLGNGFYNVRGRWTMAYGSPRLIAQLEIVYDDGSQERVVSDPTWKVAEGPVRMDQIYAGEEYDARCEQPGWCAPGFDDSAWQNAVPRRAPYGRLRAQNGPADRVMEVLKPVKVEKLGGGRYRVDFGETVSGWVRLHGVRGEAGRRIEIKYLSESPNGSNAYTMKGEGPEDYATRFTWYVFREVELSGWPGELHPGQLTAEAVYSDVETTGGFACSNPLLNRIDRIWWRTQLDNMHGAVASDCPHRERSAYTGDGQTVCATVMHRFDAAAFYSKWIGDILAAQNPDTGYVPNGAPWQPGCGGGVAWGAAICIMPWEFYLHYGDRDMLARNLDGMKGYVDYLDGWADADGVIYARAPHGREPVYWMNLGDWCPPGKLPSDTLVHTFYYWRCADIAARTARVLGDSAGAQRYGALAERVRRAFHGRFYDPGTGSYGPFGGDVFALYMGVPPERYPRVYAALRDNIRRNGGHLDTGIYGTQFLLEVLCDNGMNDLAYGIMTKRTFPSFGHWIEQGATTMWEQWDGGNSHCHPMFGACLTWLYRRVAGMESDPERPGYRHIVFRPRPVGDLTWARYAQLTSRGEASVRWERTAGGFMLEADIPAGSTATVWVPLGDGQTRADVRLSHPAGVSFVRVDETAEVRPGNGGISGDRFHRYAVYEVKGSGRYRFTSGAGITD</sequence>
<dbReference type="InterPro" id="IPR035398">
    <property type="entry name" value="Bac_rhamnosid_C"/>
</dbReference>
<evidence type="ECO:0000313" key="9">
    <source>
        <dbReference type="EMBL" id="EHB93479.1"/>
    </source>
</evidence>
<dbReference type="AlphaFoldDB" id="G5H5P0"/>
<proteinExistence type="predicted"/>
<dbReference type="GO" id="GO:0030596">
    <property type="term" value="F:alpha-L-rhamnosidase activity"/>
    <property type="evidence" value="ECO:0007669"/>
    <property type="project" value="UniProtKB-EC"/>
</dbReference>
<dbReference type="InterPro" id="IPR013783">
    <property type="entry name" value="Ig-like_fold"/>
</dbReference>
<dbReference type="InterPro" id="IPR013737">
    <property type="entry name" value="Bac_rhamnosid_N"/>
</dbReference>
<feature type="domain" description="Alpha-L-rhamnosidase concanavalin-like" evidence="5">
    <location>
        <begin position="410"/>
        <end position="498"/>
    </location>
</feature>
<dbReference type="eggNOG" id="COG3408">
    <property type="taxonomic scope" value="Bacteria"/>
</dbReference>
<evidence type="ECO:0000313" key="10">
    <source>
        <dbReference type="Proteomes" id="UP000006008"/>
    </source>
</evidence>
<comment type="caution">
    <text evidence="9">The sequence shown here is derived from an EMBL/GenBank/DDBJ whole genome shotgun (WGS) entry which is preliminary data.</text>
</comment>
<evidence type="ECO:0000256" key="4">
    <source>
        <dbReference type="SAM" id="SignalP"/>
    </source>
</evidence>
<dbReference type="Pfam" id="PF17389">
    <property type="entry name" value="Bac_rhamnosid6H"/>
    <property type="match status" value="1"/>
</dbReference>
<keyword evidence="3" id="KW-0378">Hydrolase</keyword>
<dbReference type="Pfam" id="PF05592">
    <property type="entry name" value="Bac_rhamnosid"/>
    <property type="match status" value="1"/>
</dbReference>
<evidence type="ECO:0000259" key="5">
    <source>
        <dbReference type="Pfam" id="PF05592"/>
    </source>
</evidence>
<dbReference type="STRING" id="742725.HMPREF9450_00250"/>
<evidence type="ECO:0000259" key="7">
    <source>
        <dbReference type="Pfam" id="PF17389"/>
    </source>
</evidence>
<evidence type="ECO:0000256" key="2">
    <source>
        <dbReference type="ARBA" id="ARBA00012652"/>
    </source>
</evidence>
<accession>G5H5P0</accession>
<dbReference type="EMBL" id="ADLD01000003">
    <property type="protein sequence ID" value="EHB93479.1"/>
    <property type="molecule type" value="Genomic_DNA"/>
</dbReference>
<dbReference type="InterPro" id="IPR008902">
    <property type="entry name" value="Rhamnosid_concanavalin"/>
</dbReference>
<dbReference type="Pfam" id="PF08531">
    <property type="entry name" value="Bac_rhamnosid_N"/>
    <property type="match status" value="2"/>
</dbReference>
<evidence type="ECO:0000259" key="6">
    <source>
        <dbReference type="Pfam" id="PF08531"/>
    </source>
</evidence>
<gene>
    <name evidence="9" type="ORF">HMPREF9450_00250</name>
</gene>
<dbReference type="GO" id="GO:0005975">
    <property type="term" value="P:carbohydrate metabolic process"/>
    <property type="evidence" value="ECO:0007669"/>
    <property type="project" value="InterPro"/>
</dbReference>
<dbReference type="Gene3D" id="2.60.40.10">
    <property type="entry name" value="Immunoglobulins"/>
    <property type="match status" value="1"/>
</dbReference>
<feature type="domain" description="Bacterial alpha-L-rhamnosidase N-terminal" evidence="6">
    <location>
        <begin position="273"/>
        <end position="400"/>
    </location>
</feature>
<dbReference type="PATRIC" id="fig|742725.3.peg.285"/>
<feature type="chain" id="PRO_5003477700" description="alpha-L-rhamnosidase" evidence="4">
    <location>
        <begin position="29"/>
        <end position="968"/>
    </location>
</feature>
<dbReference type="SUPFAM" id="SSF48208">
    <property type="entry name" value="Six-hairpin glycosidases"/>
    <property type="match status" value="1"/>
</dbReference>
<reference evidence="9 10" key="1">
    <citation type="submission" date="2011-08" db="EMBL/GenBank/DDBJ databases">
        <title>The Genome Sequence of Alistipes indistinctus YIT 12060.</title>
        <authorList>
            <consortium name="The Broad Institute Genome Sequencing Platform"/>
            <person name="Earl A."/>
            <person name="Ward D."/>
            <person name="Feldgarden M."/>
            <person name="Gevers D."/>
            <person name="Morotomi M."/>
            <person name="Young S.K."/>
            <person name="Zeng Q."/>
            <person name="Gargeya S."/>
            <person name="Fitzgerald M."/>
            <person name="Haas B."/>
            <person name="Abouelleil A."/>
            <person name="Alvarado L."/>
            <person name="Arachchi H.M."/>
            <person name="Berlin A."/>
            <person name="Brown A."/>
            <person name="Chapman S.B."/>
            <person name="Chen Z."/>
            <person name="Dunbar C."/>
            <person name="Freedman E."/>
            <person name="Gearin G."/>
            <person name="Gellesch M."/>
            <person name="Goldberg J."/>
            <person name="Griggs A."/>
            <person name="Gujja S."/>
            <person name="Heiman D."/>
            <person name="Howarth C."/>
            <person name="Larson L."/>
            <person name="Lui A."/>
            <person name="MacDonald P.J.P."/>
            <person name="Montmayeur A."/>
            <person name="Murphy C."/>
            <person name="Neiman D."/>
            <person name="Pearson M."/>
            <person name="Priest M."/>
            <person name="Roberts A."/>
            <person name="Saif S."/>
            <person name="Shea T."/>
            <person name="Shenoy N."/>
            <person name="Sisk P."/>
            <person name="Stolte C."/>
            <person name="Sykes S."/>
            <person name="Wortman J."/>
            <person name="Nusbaum C."/>
            <person name="Birren B."/>
        </authorList>
    </citation>
    <scope>NUCLEOTIDE SEQUENCE [LARGE SCALE GENOMIC DNA]</scope>
    <source>
        <strain evidence="9 10">YIT 12060</strain>
    </source>
</reference>
<dbReference type="Gene3D" id="2.60.120.260">
    <property type="entry name" value="Galactose-binding domain-like"/>
    <property type="match status" value="2"/>
</dbReference>
<dbReference type="EC" id="3.2.1.40" evidence="2"/>
<evidence type="ECO:0000256" key="3">
    <source>
        <dbReference type="ARBA" id="ARBA00022801"/>
    </source>
</evidence>
<dbReference type="GeneID" id="92816671"/>
<dbReference type="InterPro" id="IPR012341">
    <property type="entry name" value="6hp_glycosidase-like_sf"/>
</dbReference>
<dbReference type="Gene3D" id="2.60.420.10">
    <property type="entry name" value="Maltose phosphorylase, domain 3"/>
    <property type="match status" value="1"/>
</dbReference>
<dbReference type="InterPro" id="IPR035396">
    <property type="entry name" value="Bac_rhamnosid6H"/>
</dbReference>
<dbReference type="Gene3D" id="1.50.10.10">
    <property type="match status" value="1"/>
</dbReference>
<dbReference type="Proteomes" id="UP000006008">
    <property type="component" value="Unassembled WGS sequence"/>
</dbReference>
<evidence type="ECO:0000256" key="1">
    <source>
        <dbReference type="ARBA" id="ARBA00001445"/>
    </source>
</evidence>
<dbReference type="HOGENOM" id="CLU_002926_1_1_10"/>
<feature type="domain" description="Alpha-L-rhamnosidase six-hairpin glycosidase" evidence="7">
    <location>
        <begin position="503"/>
        <end position="836"/>
    </location>
</feature>
<feature type="signal peptide" evidence="4">
    <location>
        <begin position="1"/>
        <end position="28"/>
    </location>
</feature>
<keyword evidence="10" id="KW-1185">Reference proteome</keyword>
<name>G5H5P0_9BACT</name>
<feature type="domain" description="Alpha-L-rhamnosidase C-terminal" evidence="8">
    <location>
        <begin position="843"/>
        <end position="911"/>
    </location>
</feature>
<evidence type="ECO:0000259" key="8">
    <source>
        <dbReference type="Pfam" id="PF17390"/>
    </source>
</evidence>
<dbReference type="Pfam" id="PF25788">
    <property type="entry name" value="Ig_Rha78A_N"/>
    <property type="match status" value="1"/>
</dbReference>
<dbReference type="PANTHER" id="PTHR33307">
    <property type="entry name" value="ALPHA-RHAMNOSIDASE (EUROFUNG)"/>
    <property type="match status" value="1"/>
</dbReference>
<protein>
    <recommendedName>
        <fullName evidence="2">alpha-L-rhamnosidase</fullName>
        <ecNumber evidence="2">3.2.1.40</ecNumber>
    </recommendedName>
</protein>
<dbReference type="InterPro" id="IPR008928">
    <property type="entry name" value="6-hairpin_glycosidase_sf"/>
</dbReference>
<dbReference type="PANTHER" id="PTHR33307:SF6">
    <property type="entry name" value="ALPHA-RHAMNOSIDASE (EUROFUNG)-RELATED"/>
    <property type="match status" value="1"/>
</dbReference>
<dbReference type="InterPro" id="IPR016007">
    <property type="entry name" value="Alpha_rhamnosid"/>
</dbReference>
<dbReference type="Pfam" id="PF17390">
    <property type="entry name" value="Bac_rhamnosid_C"/>
    <property type="match status" value="1"/>
</dbReference>
<dbReference type="PIRSF" id="PIRSF010631">
    <property type="entry name" value="A-rhamnsds"/>
    <property type="match status" value="1"/>
</dbReference>
<organism evidence="9 10">
    <name type="scientific">Alistipes indistinctus YIT 12060</name>
    <dbReference type="NCBI Taxonomy" id="742725"/>
    <lineage>
        <taxon>Bacteria</taxon>
        <taxon>Pseudomonadati</taxon>
        <taxon>Bacteroidota</taxon>
        <taxon>Bacteroidia</taxon>
        <taxon>Bacteroidales</taxon>
        <taxon>Rikenellaceae</taxon>
        <taxon>Alistipes</taxon>
    </lineage>
</organism>